<comment type="caution">
    <text evidence="1">The sequence shown here is derived from an EMBL/GenBank/DDBJ whole genome shotgun (WGS) entry which is preliminary data.</text>
</comment>
<sequence>MGLFKKKDKYALSRKELMRFSGKSLQYAVERIDGQEKVLGKNGGIIVLDDVIVVMCEAKEVFRCKIKDSTVAELLSGNGVEISGYDAYTGEKRYVTAHYSYYRK</sequence>
<reference evidence="1" key="2">
    <citation type="journal article" date="2021" name="PeerJ">
        <title>Extensive microbial diversity within the chicken gut microbiome revealed by metagenomics and culture.</title>
        <authorList>
            <person name="Gilroy R."/>
            <person name="Ravi A."/>
            <person name="Getino M."/>
            <person name="Pursley I."/>
            <person name="Horton D.L."/>
            <person name="Alikhan N.F."/>
            <person name="Baker D."/>
            <person name="Gharbi K."/>
            <person name="Hall N."/>
            <person name="Watson M."/>
            <person name="Adriaenssens E.M."/>
            <person name="Foster-Nyarko E."/>
            <person name="Jarju S."/>
            <person name="Secka A."/>
            <person name="Antonio M."/>
            <person name="Oren A."/>
            <person name="Chaudhuri R.R."/>
            <person name="La Ragione R."/>
            <person name="Hildebrand F."/>
            <person name="Pallen M.J."/>
        </authorList>
    </citation>
    <scope>NUCLEOTIDE SEQUENCE</scope>
    <source>
        <strain evidence="1">CHK33-4379</strain>
    </source>
</reference>
<evidence type="ECO:0000313" key="1">
    <source>
        <dbReference type="EMBL" id="HIT59127.1"/>
    </source>
</evidence>
<evidence type="ECO:0000313" key="2">
    <source>
        <dbReference type="Proteomes" id="UP000824136"/>
    </source>
</evidence>
<dbReference type="EMBL" id="DVLL01000020">
    <property type="protein sequence ID" value="HIT59127.1"/>
    <property type="molecule type" value="Genomic_DNA"/>
</dbReference>
<dbReference type="AlphaFoldDB" id="A0A9D1GUG5"/>
<organism evidence="1 2">
    <name type="scientific">Candidatus Faeciplasma pullistercoris</name>
    <dbReference type="NCBI Taxonomy" id="2840800"/>
    <lineage>
        <taxon>Bacteria</taxon>
        <taxon>Bacillati</taxon>
        <taxon>Bacillota</taxon>
        <taxon>Clostridia</taxon>
        <taxon>Eubacteriales</taxon>
        <taxon>Oscillospiraceae</taxon>
        <taxon>Oscillospiraceae incertae sedis</taxon>
        <taxon>Candidatus Faeciplasma</taxon>
    </lineage>
</organism>
<name>A0A9D1GUG5_9FIRM</name>
<accession>A0A9D1GUG5</accession>
<proteinExistence type="predicted"/>
<dbReference type="Proteomes" id="UP000824136">
    <property type="component" value="Unassembled WGS sequence"/>
</dbReference>
<gene>
    <name evidence="1" type="ORF">IAC39_05415</name>
</gene>
<reference evidence="1" key="1">
    <citation type="submission" date="2020-10" db="EMBL/GenBank/DDBJ databases">
        <authorList>
            <person name="Gilroy R."/>
        </authorList>
    </citation>
    <scope>NUCLEOTIDE SEQUENCE</scope>
    <source>
        <strain evidence="1">CHK33-4379</strain>
    </source>
</reference>
<protein>
    <submittedName>
        <fullName evidence="1">Uncharacterized protein</fullName>
    </submittedName>
</protein>